<feature type="region of interest" description="Disordered" evidence="6">
    <location>
        <begin position="105"/>
        <end position="127"/>
    </location>
</feature>
<keyword evidence="10" id="KW-1185">Reference proteome</keyword>
<accession>A0ABY8WTC2</accession>
<evidence type="ECO:0000256" key="3">
    <source>
        <dbReference type="ARBA" id="ARBA00022694"/>
    </source>
</evidence>
<dbReference type="InterPro" id="IPR014780">
    <property type="entry name" value="tRNA_psdUridine_synth_TruB"/>
</dbReference>
<name>A0ABY8WTC2_9BACT</name>
<dbReference type="Pfam" id="PF01509">
    <property type="entry name" value="TruB_N"/>
    <property type="match status" value="2"/>
</dbReference>
<evidence type="ECO:0000256" key="2">
    <source>
        <dbReference type="ARBA" id="ARBA00005642"/>
    </source>
</evidence>
<protein>
    <recommendedName>
        <fullName evidence="5">tRNA pseudouridine synthase B</fullName>
        <ecNumber evidence="5">5.4.99.25</ecNumber>
    </recommendedName>
    <alternativeName>
        <fullName evidence="5">tRNA pseudouridine(55) synthase</fullName>
        <shortName evidence="5">Psi55 synthase</shortName>
    </alternativeName>
    <alternativeName>
        <fullName evidence="5">tRNA pseudouridylate synthase</fullName>
    </alternativeName>
    <alternativeName>
        <fullName evidence="5">tRNA-uridine isomerase</fullName>
    </alternativeName>
</protein>
<comment type="similarity">
    <text evidence="2 5">Belongs to the pseudouridine synthase TruB family. Type 1 subfamily.</text>
</comment>
<comment type="catalytic activity">
    <reaction evidence="1 5">
        <text>uridine(55) in tRNA = pseudouridine(55) in tRNA</text>
        <dbReference type="Rhea" id="RHEA:42532"/>
        <dbReference type="Rhea" id="RHEA-COMP:10101"/>
        <dbReference type="Rhea" id="RHEA-COMP:10102"/>
        <dbReference type="ChEBI" id="CHEBI:65314"/>
        <dbReference type="ChEBI" id="CHEBI:65315"/>
        <dbReference type="EC" id="5.4.99.25"/>
    </reaction>
</comment>
<dbReference type="Proteomes" id="UP001177295">
    <property type="component" value="Chromosome"/>
</dbReference>
<dbReference type="EMBL" id="CP124550">
    <property type="protein sequence ID" value="WIO45718.1"/>
    <property type="molecule type" value="Genomic_DNA"/>
</dbReference>
<dbReference type="Gene3D" id="3.30.2350.10">
    <property type="entry name" value="Pseudouridine synthase"/>
    <property type="match status" value="1"/>
</dbReference>
<organism evidence="9 10">
    <name type="scientific">Candidatus Southlakia epibionticum</name>
    <dbReference type="NCBI Taxonomy" id="3043284"/>
    <lineage>
        <taxon>Bacteria</taxon>
        <taxon>Candidatus Saccharimonadota</taxon>
        <taxon>Candidatus Saccharimonadia</taxon>
        <taxon>Candidatus Saccharimonadales</taxon>
        <taxon>Candidatus Saccharimonadaceae</taxon>
        <taxon>Candidatus Southlakia</taxon>
    </lineage>
</organism>
<dbReference type="PANTHER" id="PTHR13767:SF2">
    <property type="entry name" value="PSEUDOURIDYLATE SYNTHASE TRUB1"/>
    <property type="match status" value="1"/>
</dbReference>
<dbReference type="RefSeq" id="WP_376754091.1">
    <property type="nucleotide sequence ID" value="NZ_CP124550.1"/>
</dbReference>
<evidence type="ECO:0000256" key="6">
    <source>
        <dbReference type="SAM" id="MobiDB-lite"/>
    </source>
</evidence>
<evidence type="ECO:0000256" key="4">
    <source>
        <dbReference type="ARBA" id="ARBA00023235"/>
    </source>
</evidence>
<dbReference type="EC" id="5.4.99.25" evidence="5"/>
<keyword evidence="4 5" id="KW-0413">Isomerase</keyword>
<proteinExistence type="inferred from homology"/>
<dbReference type="HAMAP" id="MF_01080">
    <property type="entry name" value="TruB_bact"/>
    <property type="match status" value="1"/>
</dbReference>
<dbReference type="CDD" id="cd02573">
    <property type="entry name" value="PseudoU_synth_EcTruB"/>
    <property type="match status" value="1"/>
</dbReference>
<reference evidence="9 10" key="1">
    <citation type="journal article" date="2023" name="Cell">
        <title>Genetic manipulation of Patescibacteria provides mechanistic insights into microbial dark matter and the epibiotic lifestyle.</title>
        <authorList>
            <person name="Wang Y."/>
            <person name="Gallagher L.A."/>
            <person name="Andrade P.A."/>
            <person name="Liu A."/>
            <person name="Humphreys I.R."/>
            <person name="Turkarslan S."/>
            <person name="Cutler K.J."/>
            <person name="Arrieta-Ortiz M.L."/>
            <person name="Li Y."/>
            <person name="Radey M.C."/>
            <person name="McLean J.S."/>
            <person name="Cong Q."/>
            <person name="Baker D."/>
            <person name="Baliga N.S."/>
            <person name="Peterson S.B."/>
            <person name="Mougous J.D."/>
        </authorList>
    </citation>
    <scope>NUCLEOTIDE SEQUENCE [LARGE SCALE GENOMIC DNA]</scope>
    <source>
        <strain evidence="9 10">ML1</strain>
    </source>
</reference>
<dbReference type="InterPro" id="IPR020103">
    <property type="entry name" value="PsdUridine_synth_cat_dom_sf"/>
</dbReference>
<evidence type="ECO:0000259" key="8">
    <source>
        <dbReference type="Pfam" id="PF16198"/>
    </source>
</evidence>
<feature type="domain" description="Pseudouridine synthase II N-terminal" evidence="7">
    <location>
        <begin position="34"/>
        <end position="93"/>
    </location>
</feature>
<gene>
    <name evidence="5 9" type="primary">truB</name>
    <name evidence="9" type="ORF">SEML1_0076</name>
</gene>
<dbReference type="InterPro" id="IPR002501">
    <property type="entry name" value="PsdUridine_synth_N"/>
</dbReference>
<evidence type="ECO:0000313" key="10">
    <source>
        <dbReference type="Proteomes" id="UP001177295"/>
    </source>
</evidence>
<sequence>MNDGIILIDKPAGMTSFGVVARLRRVLSAWAGKKVKVGHTGTLDPFATGLMIIVTGKACKDAMRYTKLNKVYEAAIILGQTSTTGDPEGEISVYAGAIDGAGEASSKTAARRTKEPAQTSDYSAKRPAAPPLTQVQAVLAQFTGEIKQRPPIFSAIKINGQRAYKLARDGKEVEISERTVQIYALELLSYSYPELVIRAHVSSGTYIRSLAVDIGAALGTGAYCRQLRRTRIANYDVAAAQQLRDFGITD</sequence>
<feature type="domain" description="Pseudouridine synthase II N-terminal" evidence="7">
    <location>
        <begin position="126"/>
        <end position="207"/>
    </location>
</feature>
<keyword evidence="3 5" id="KW-0819">tRNA processing</keyword>
<feature type="domain" description="tRNA pseudouridylate synthase B C-terminal" evidence="8">
    <location>
        <begin position="208"/>
        <end position="245"/>
    </location>
</feature>
<comment type="function">
    <text evidence="5">Responsible for synthesis of pseudouridine from uracil-55 in the psi GC loop of transfer RNAs.</text>
</comment>
<dbReference type="InterPro" id="IPR032819">
    <property type="entry name" value="TruB_C"/>
</dbReference>
<evidence type="ECO:0000256" key="1">
    <source>
        <dbReference type="ARBA" id="ARBA00000385"/>
    </source>
</evidence>
<dbReference type="SUPFAM" id="SSF55120">
    <property type="entry name" value="Pseudouridine synthase"/>
    <property type="match status" value="1"/>
</dbReference>
<evidence type="ECO:0000313" key="9">
    <source>
        <dbReference type="EMBL" id="WIO45718.1"/>
    </source>
</evidence>
<evidence type="ECO:0000259" key="7">
    <source>
        <dbReference type="Pfam" id="PF01509"/>
    </source>
</evidence>
<dbReference type="Pfam" id="PF16198">
    <property type="entry name" value="TruB_C_2"/>
    <property type="match status" value="1"/>
</dbReference>
<feature type="active site" description="Nucleophile" evidence="5">
    <location>
        <position position="44"/>
    </location>
</feature>
<evidence type="ECO:0000256" key="5">
    <source>
        <dbReference type="HAMAP-Rule" id="MF_01080"/>
    </source>
</evidence>
<dbReference type="PANTHER" id="PTHR13767">
    <property type="entry name" value="TRNA-PSEUDOURIDINE SYNTHASE"/>
    <property type="match status" value="1"/>
</dbReference>